<feature type="non-terminal residue" evidence="1">
    <location>
        <position position="1"/>
    </location>
</feature>
<protein>
    <submittedName>
        <fullName evidence="1">Uncharacterized protein</fullName>
    </submittedName>
</protein>
<dbReference type="EMBL" id="BARS01019246">
    <property type="protein sequence ID" value="GAF88723.1"/>
    <property type="molecule type" value="Genomic_DNA"/>
</dbReference>
<gene>
    <name evidence="1" type="ORF">S01H1_31213</name>
</gene>
<dbReference type="AlphaFoldDB" id="X0T5E5"/>
<proteinExistence type="predicted"/>
<sequence>ALVGVLARGRTSEITREQADKEAFDEYVGNLEEPYRGIVTNYVERLTNYVRERDRLRGEIATRKTQLDRLKHPFWIDELIRPIAEHLLKQPEFADRTYDILGPFGIGSRTSIHLYKKGVPKELKFEGDNCMSITFEPGNLQAGEIMIVDRSKNLQRFAPGTIGELNGFNYPTVPMKRNTRELVSALR</sequence>
<name>X0T5E5_9ZZZZ</name>
<reference evidence="1" key="1">
    <citation type="journal article" date="2014" name="Front. Microbiol.">
        <title>High frequency of phylogenetically diverse reductive dehalogenase-homologous genes in deep subseafloor sedimentary metagenomes.</title>
        <authorList>
            <person name="Kawai M."/>
            <person name="Futagami T."/>
            <person name="Toyoda A."/>
            <person name="Takaki Y."/>
            <person name="Nishi S."/>
            <person name="Hori S."/>
            <person name="Arai W."/>
            <person name="Tsubouchi T."/>
            <person name="Morono Y."/>
            <person name="Uchiyama I."/>
            <person name="Ito T."/>
            <person name="Fujiyama A."/>
            <person name="Inagaki F."/>
            <person name="Takami H."/>
        </authorList>
    </citation>
    <scope>NUCLEOTIDE SEQUENCE</scope>
    <source>
        <strain evidence="1">Expedition CK06-06</strain>
    </source>
</reference>
<accession>X0T5E5</accession>
<organism evidence="1">
    <name type="scientific">marine sediment metagenome</name>
    <dbReference type="NCBI Taxonomy" id="412755"/>
    <lineage>
        <taxon>unclassified sequences</taxon>
        <taxon>metagenomes</taxon>
        <taxon>ecological metagenomes</taxon>
    </lineage>
</organism>
<comment type="caution">
    <text evidence="1">The sequence shown here is derived from an EMBL/GenBank/DDBJ whole genome shotgun (WGS) entry which is preliminary data.</text>
</comment>
<evidence type="ECO:0000313" key="1">
    <source>
        <dbReference type="EMBL" id="GAF88723.1"/>
    </source>
</evidence>